<dbReference type="AlphaFoldDB" id="F0FCB1"/>
<evidence type="ECO:0000313" key="1">
    <source>
        <dbReference type="EMBL" id="EGC23385.1"/>
    </source>
</evidence>
<reference evidence="1 2" key="1">
    <citation type="submission" date="2011-01" db="EMBL/GenBank/DDBJ databases">
        <authorList>
            <person name="Muzny D."/>
            <person name="Qin X."/>
            <person name="Deng J."/>
            <person name="Jiang H."/>
            <person name="Liu Y."/>
            <person name="Qu J."/>
            <person name="Song X.-Z."/>
            <person name="Zhang L."/>
            <person name="Thornton R."/>
            <person name="Coyle M."/>
            <person name="Francisco L."/>
            <person name="Jackson L."/>
            <person name="Javaid M."/>
            <person name="Korchina V."/>
            <person name="Kovar C."/>
            <person name="Mata R."/>
            <person name="Mathew T."/>
            <person name="Ngo R."/>
            <person name="Nguyen L."/>
            <person name="Nguyen N."/>
            <person name="Okwuonu G."/>
            <person name="Ongeri F."/>
            <person name="Pham C."/>
            <person name="Simmons D."/>
            <person name="Wilczek-Boney K."/>
            <person name="Hale W."/>
            <person name="Jakkamsetti A."/>
            <person name="Pham P."/>
            <person name="Ruth R."/>
            <person name="San Lucas F."/>
            <person name="Warren J."/>
            <person name="Zhang J."/>
            <person name="Zhao Z."/>
            <person name="Zhou C."/>
            <person name="Zhu D."/>
            <person name="Lee S."/>
            <person name="Bess C."/>
            <person name="Blankenburg K."/>
            <person name="Forbes L."/>
            <person name="Fu Q."/>
            <person name="Gubbala S."/>
            <person name="Hirani K."/>
            <person name="Jayaseelan J.C."/>
            <person name="Lara F."/>
            <person name="Munidasa M."/>
            <person name="Palculict T."/>
            <person name="Patil S."/>
            <person name="Pu L.-L."/>
            <person name="Saada N."/>
            <person name="Tang L."/>
            <person name="Weissenberger G."/>
            <person name="Zhu Y."/>
            <person name="Hemphill L."/>
            <person name="Shang Y."/>
            <person name="Youmans B."/>
            <person name="Ayvaz T."/>
            <person name="Ross M."/>
            <person name="Santibanez J."/>
            <person name="Aqrawi P."/>
            <person name="Gross S."/>
            <person name="Joshi V."/>
            <person name="Fowler G."/>
            <person name="Nazareth L."/>
            <person name="Reid J."/>
            <person name="Worley K."/>
            <person name="Petrosino J."/>
            <person name="Highlander S."/>
            <person name="Gibbs R."/>
        </authorList>
    </citation>
    <scope>NUCLEOTIDE SEQUENCE [LARGE SCALE GENOMIC DNA]</scope>
    <source>
        <strain evidence="1 2">SK353</strain>
    </source>
</reference>
<evidence type="ECO:0000313" key="2">
    <source>
        <dbReference type="Proteomes" id="UP000004185"/>
    </source>
</evidence>
<protein>
    <submittedName>
        <fullName evidence="1">Uncharacterized protein</fullName>
    </submittedName>
</protein>
<dbReference type="RefSeq" id="WP_002897159.1">
    <property type="nucleotide sequence ID" value="NZ_GL872307.1"/>
</dbReference>
<gene>
    <name evidence="1" type="ORF">HMPREF9388_0294</name>
</gene>
<dbReference type="PATRIC" id="fig|888815.3.peg.293"/>
<dbReference type="Proteomes" id="UP000004185">
    <property type="component" value="Unassembled WGS sequence"/>
</dbReference>
<proteinExistence type="predicted"/>
<accession>F0FCB1</accession>
<sequence>MDTVINEYSYSIRWIFDEKDLHEIDSRTLLKSEEAITSLIYSIARDFNFPIEIKVRAREQGSFDISHVVTFLGEHKDVFMILLGAVINKFFSPNPTPKNSNIEKATFMSECFKRINEGSLTESQANALIDNFGFTRKQKNAFYKANKKDTSIKEIEIKQVDRVIAKIPRENFDDYICLNNNEDKLISDAKIYIISPVIVAGSNEGWTGEYEGEKIRFYIKDKEFLEKSQNKVISFNTGFYIKCELKKVVKIQEGIEKIRWEVISVSSYGTDEKHEFEFKHRVRRTEILDGQLSLFGDE</sequence>
<organism evidence="1 2">
    <name type="scientific">Streptococcus sanguinis SK353</name>
    <dbReference type="NCBI Taxonomy" id="888815"/>
    <lineage>
        <taxon>Bacteria</taxon>
        <taxon>Bacillati</taxon>
        <taxon>Bacillota</taxon>
        <taxon>Bacilli</taxon>
        <taxon>Lactobacillales</taxon>
        <taxon>Streptococcaceae</taxon>
        <taxon>Streptococcus</taxon>
    </lineage>
</organism>
<name>F0FCB1_STRSA</name>
<dbReference type="EMBL" id="AEWY01000002">
    <property type="protein sequence ID" value="EGC23385.1"/>
    <property type="molecule type" value="Genomic_DNA"/>
</dbReference>
<comment type="caution">
    <text evidence="1">The sequence shown here is derived from an EMBL/GenBank/DDBJ whole genome shotgun (WGS) entry which is preliminary data.</text>
</comment>
<dbReference type="HOGENOM" id="CLU_933583_0_0_9"/>